<sequence>MPGPSRKGKFKDSRAKYDVDVNRMINEGMAGGDVNQTQNRIQIEQARKLPENDHDFPDTRPADNE</sequence>
<dbReference type="EMBL" id="FOHJ01000002">
    <property type="protein sequence ID" value="SES98268.1"/>
    <property type="molecule type" value="Genomic_DNA"/>
</dbReference>
<feature type="region of interest" description="Disordered" evidence="1">
    <location>
        <begin position="28"/>
        <end position="65"/>
    </location>
</feature>
<gene>
    <name evidence="2" type="ORF">SAMN05421676_102268</name>
</gene>
<dbReference type="Proteomes" id="UP000199095">
    <property type="component" value="Unassembled WGS sequence"/>
</dbReference>
<dbReference type="STRING" id="237682.SAMN05421676_102268"/>
<protein>
    <submittedName>
        <fullName evidence="2">Uncharacterized protein</fullName>
    </submittedName>
</protein>
<dbReference type="OrthoDB" id="2454402at2"/>
<keyword evidence="3" id="KW-1185">Reference proteome</keyword>
<reference evidence="3" key="1">
    <citation type="submission" date="2016-10" db="EMBL/GenBank/DDBJ databases">
        <authorList>
            <person name="Varghese N."/>
            <person name="Submissions S."/>
        </authorList>
    </citation>
    <scope>NUCLEOTIDE SEQUENCE [LARGE SCALE GENOMIC DNA]</scope>
    <source>
        <strain evidence="3">CGMCC 1.3566</strain>
    </source>
</reference>
<dbReference type="RefSeq" id="WP_093132100.1">
    <property type="nucleotide sequence ID" value="NZ_FOHJ01000002.1"/>
</dbReference>
<evidence type="ECO:0000313" key="2">
    <source>
        <dbReference type="EMBL" id="SES98268.1"/>
    </source>
</evidence>
<organism evidence="2 3">
    <name type="scientific">Salinibacillus kushneri</name>
    <dbReference type="NCBI Taxonomy" id="237682"/>
    <lineage>
        <taxon>Bacteria</taxon>
        <taxon>Bacillati</taxon>
        <taxon>Bacillota</taxon>
        <taxon>Bacilli</taxon>
        <taxon>Bacillales</taxon>
        <taxon>Bacillaceae</taxon>
        <taxon>Salinibacillus</taxon>
    </lineage>
</organism>
<evidence type="ECO:0000256" key="1">
    <source>
        <dbReference type="SAM" id="MobiDB-lite"/>
    </source>
</evidence>
<feature type="compositionally biased region" description="Basic and acidic residues" evidence="1">
    <location>
        <begin position="45"/>
        <end position="65"/>
    </location>
</feature>
<evidence type="ECO:0000313" key="3">
    <source>
        <dbReference type="Proteomes" id="UP000199095"/>
    </source>
</evidence>
<proteinExistence type="predicted"/>
<dbReference type="AlphaFoldDB" id="A0A1I0AWA6"/>
<accession>A0A1I0AWA6</accession>
<name>A0A1I0AWA6_9BACI</name>